<proteinExistence type="predicted"/>
<evidence type="ECO:0000313" key="1">
    <source>
        <dbReference type="EMBL" id="PRP86363.1"/>
    </source>
</evidence>
<name>A0A2P6NQY2_9EUKA</name>
<dbReference type="AlphaFoldDB" id="A0A2P6NQY2"/>
<organism evidence="1 2">
    <name type="scientific">Planoprotostelium fungivorum</name>
    <dbReference type="NCBI Taxonomy" id="1890364"/>
    <lineage>
        <taxon>Eukaryota</taxon>
        <taxon>Amoebozoa</taxon>
        <taxon>Evosea</taxon>
        <taxon>Variosea</taxon>
        <taxon>Cavosteliida</taxon>
        <taxon>Cavosteliaceae</taxon>
        <taxon>Planoprotostelium</taxon>
    </lineage>
</organism>
<dbReference type="InParanoid" id="A0A2P6NQY2"/>
<evidence type="ECO:0000313" key="2">
    <source>
        <dbReference type="Proteomes" id="UP000241769"/>
    </source>
</evidence>
<sequence length="175" mass="19644">MEVRSVRGNIREMTLPEHGTREGFIASPALREGAALVPLLNYKRRSLCSQDDQCNCNGGLTPYDRRDTSPSRPSRDTHTSGYEFFFIECVIVIDLTIGSASIFNGETWMRRGGTPSHFEVPANHFRSAHKAATTKEGSSSALQPQQRWNIISRISFETQTVTVNAPVHKELHNHF</sequence>
<comment type="caution">
    <text evidence="1">The sequence shown here is derived from an EMBL/GenBank/DDBJ whole genome shotgun (WGS) entry which is preliminary data.</text>
</comment>
<reference evidence="1 2" key="1">
    <citation type="journal article" date="2018" name="Genome Biol. Evol.">
        <title>Multiple Roots of Fruiting Body Formation in Amoebozoa.</title>
        <authorList>
            <person name="Hillmann F."/>
            <person name="Forbes G."/>
            <person name="Novohradska S."/>
            <person name="Ferling I."/>
            <person name="Riege K."/>
            <person name="Groth M."/>
            <person name="Westermann M."/>
            <person name="Marz M."/>
            <person name="Spaller T."/>
            <person name="Winckler T."/>
            <person name="Schaap P."/>
            <person name="Glockner G."/>
        </authorList>
    </citation>
    <scope>NUCLEOTIDE SEQUENCE [LARGE SCALE GENOMIC DNA]</scope>
    <source>
        <strain evidence="1 2">Jena</strain>
    </source>
</reference>
<protein>
    <submittedName>
        <fullName evidence="1">Uncharacterized protein</fullName>
    </submittedName>
</protein>
<dbReference type="Proteomes" id="UP000241769">
    <property type="component" value="Unassembled WGS sequence"/>
</dbReference>
<gene>
    <name evidence="1" type="ORF">PROFUN_05504</name>
</gene>
<keyword evidence="2" id="KW-1185">Reference proteome</keyword>
<dbReference type="EMBL" id="MDYQ01000032">
    <property type="protein sequence ID" value="PRP86363.1"/>
    <property type="molecule type" value="Genomic_DNA"/>
</dbReference>
<accession>A0A2P6NQY2</accession>